<organism evidence="1 2">
    <name type="scientific">Candidatus Desulfatibia vada</name>
    <dbReference type="NCBI Taxonomy" id="2841696"/>
    <lineage>
        <taxon>Bacteria</taxon>
        <taxon>Pseudomonadati</taxon>
        <taxon>Thermodesulfobacteriota</taxon>
        <taxon>Desulfobacteria</taxon>
        <taxon>Desulfobacterales</taxon>
        <taxon>Desulfobacterales incertae sedis</taxon>
        <taxon>Candidatus Desulfatibia</taxon>
    </lineage>
</organism>
<reference evidence="1 2" key="1">
    <citation type="submission" date="2020-08" db="EMBL/GenBank/DDBJ databases">
        <title>Bridging the membrane lipid divide: bacteria of the FCB group superphylum have the potential to synthesize archaeal ether lipids.</title>
        <authorList>
            <person name="Villanueva L."/>
            <person name="Von Meijenfeldt F.A.B."/>
            <person name="Westbye A.B."/>
            <person name="Yadav S."/>
            <person name="Hopmans E.C."/>
            <person name="Dutilh B.E."/>
            <person name="Sinninghe Damste J.S."/>
        </authorList>
    </citation>
    <scope>NUCLEOTIDE SEQUENCE [LARGE SCALE GENOMIC DNA]</scope>
    <source>
        <strain evidence="1">NIOZ-UU17</strain>
    </source>
</reference>
<sequence length="65" mass="7357">MAKLVLYLCPTKGCGELLFSEKLDEINSDIYGKTLIFTPERPKTCPECGLTFYQHECIRAEVNGK</sequence>
<protein>
    <submittedName>
        <fullName evidence="1">Uncharacterized protein</fullName>
    </submittedName>
</protein>
<comment type="caution">
    <text evidence="1">The sequence shown here is derived from an EMBL/GenBank/DDBJ whole genome shotgun (WGS) entry which is preliminary data.</text>
</comment>
<dbReference type="AlphaFoldDB" id="A0A8J6P5F3"/>
<dbReference type="Proteomes" id="UP000605201">
    <property type="component" value="Unassembled WGS sequence"/>
</dbReference>
<accession>A0A8J6P5F3</accession>
<gene>
    <name evidence="1" type="ORF">H8D96_18200</name>
</gene>
<dbReference type="EMBL" id="JACNIG010000344">
    <property type="protein sequence ID" value="MBC8433847.1"/>
    <property type="molecule type" value="Genomic_DNA"/>
</dbReference>
<proteinExistence type="predicted"/>
<evidence type="ECO:0000313" key="2">
    <source>
        <dbReference type="Proteomes" id="UP000605201"/>
    </source>
</evidence>
<evidence type="ECO:0000313" key="1">
    <source>
        <dbReference type="EMBL" id="MBC8433847.1"/>
    </source>
</evidence>
<name>A0A8J6P5F3_9BACT</name>